<gene>
    <name evidence="1" type="ORF">ARMGADRAFT_871346</name>
</gene>
<dbReference type="InterPro" id="IPR013762">
    <property type="entry name" value="Integrase-like_cat_sf"/>
</dbReference>
<feature type="non-terminal residue" evidence="1">
    <location>
        <position position="1"/>
    </location>
</feature>
<evidence type="ECO:0000313" key="1">
    <source>
        <dbReference type="EMBL" id="PBK82948.1"/>
    </source>
</evidence>
<dbReference type="GO" id="GO:0003677">
    <property type="term" value="F:DNA binding"/>
    <property type="evidence" value="ECO:0007669"/>
    <property type="project" value="InterPro"/>
</dbReference>
<reference evidence="2" key="1">
    <citation type="journal article" date="2017" name="Nat. Ecol. Evol.">
        <title>Genome expansion and lineage-specific genetic innovations in the forest pathogenic fungi Armillaria.</title>
        <authorList>
            <person name="Sipos G."/>
            <person name="Prasanna A.N."/>
            <person name="Walter M.C."/>
            <person name="O'Connor E."/>
            <person name="Balint B."/>
            <person name="Krizsan K."/>
            <person name="Kiss B."/>
            <person name="Hess J."/>
            <person name="Varga T."/>
            <person name="Slot J."/>
            <person name="Riley R."/>
            <person name="Boka B."/>
            <person name="Rigling D."/>
            <person name="Barry K."/>
            <person name="Lee J."/>
            <person name="Mihaltcheva S."/>
            <person name="LaButti K."/>
            <person name="Lipzen A."/>
            <person name="Waldron R."/>
            <person name="Moloney N.M."/>
            <person name="Sperisen C."/>
            <person name="Kredics L."/>
            <person name="Vagvoelgyi C."/>
            <person name="Patrignani A."/>
            <person name="Fitzpatrick D."/>
            <person name="Nagy I."/>
            <person name="Doyle S."/>
            <person name="Anderson J.B."/>
            <person name="Grigoriev I.V."/>
            <person name="Gueldener U."/>
            <person name="Muensterkoetter M."/>
            <person name="Nagy L.G."/>
        </authorList>
    </citation>
    <scope>NUCLEOTIDE SEQUENCE [LARGE SCALE GENOMIC DNA]</scope>
    <source>
        <strain evidence="2">Ar21-2</strain>
    </source>
</reference>
<name>A0A2H3CWV6_ARMGA</name>
<dbReference type="Proteomes" id="UP000217790">
    <property type="component" value="Unassembled WGS sequence"/>
</dbReference>
<feature type="non-terminal residue" evidence="1">
    <location>
        <position position="60"/>
    </location>
</feature>
<dbReference type="OMA" id="AMGHWST"/>
<sequence>WFIRKLRTVFLDKCIAGQSMQAGGATGLAEDGTALHIIQAMGHWSTDTFQIYIRKNPILL</sequence>
<proteinExistence type="predicted"/>
<keyword evidence="2" id="KW-1185">Reference proteome</keyword>
<dbReference type="AlphaFoldDB" id="A0A2H3CWV6"/>
<dbReference type="Gene3D" id="1.10.443.10">
    <property type="entry name" value="Intergrase catalytic core"/>
    <property type="match status" value="1"/>
</dbReference>
<dbReference type="GO" id="GO:0015074">
    <property type="term" value="P:DNA integration"/>
    <property type="evidence" value="ECO:0007669"/>
    <property type="project" value="InterPro"/>
</dbReference>
<dbReference type="GO" id="GO:0006310">
    <property type="term" value="P:DNA recombination"/>
    <property type="evidence" value="ECO:0007669"/>
    <property type="project" value="InterPro"/>
</dbReference>
<accession>A0A2H3CWV6</accession>
<organism evidence="1 2">
    <name type="scientific">Armillaria gallica</name>
    <name type="common">Bulbous honey fungus</name>
    <name type="synonym">Armillaria bulbosa</name>
    <dbReference type="NCBI Taxonomy" id="47427"/>
    <lineage>
        <taxon>Eukaryota</taxon>
        <taxon>Fungi</taxon>
        <taxon>Dikarya</taxon>
        <taxon>Basidiomycota</taxon>
        <taxon>Agaricomycotina</taxon>
        <taxon>Agaricomycetes</taxon>
        <taxon>Agaricomycetidae</taxon>
        <taxon>Agaricales</taxon>
        <taxon>Marasmiineae</taxon>
        <taxon>Physalacriaceae</taxon>
        <taxon>Armillaria</taxon>
    </lineage>
</organism>
<dbReference type="OrthoDB" id="5598396at2759"/>
<protein>
    <submittedName>
        <fullName evidence="1">Uncharacterized protein</fullName>
    </submittedName>
</protein>
<dbReference type="InParanoid" id="A0A2H3CWV6"/>
<dbReference type="EMBL" id="KZ293711">
    <property type="protein sequence ID" value="PBK82948.1"/>
    <property type="molecule type" value="Genomic_DNA"/>
</dbReference>
<evidence type="ECO:0000313" key="2">
    <source>
        <dbReference type="Proteomes" id="UP000217790"/>
    </source>
</evidence>